<dbReference type="CDD" id="cd08336">
    <property type="entry name" value="DED_FADD"/>
    <property type="match status" value="1"/>
</dbReference>
<sequence length="190" mass="21821">MTFNTLLLEISSHLSKEQLESLKFLCGDVIRKRDQEKVDTGIKLFQMLMQRAKLGPDNTEYLSRLLTEVQRQDLRDKLQSLDEQQRLHSFNSLSNKLEHAAEVLSENLGHSWRKLGRKLGLTEVKLASISRKYPTDLEETAVELVREWRKTKGEQATVEVLLQALRDCQLNLTADTLNNGGQPDHTLCHI</sequence>
<dbReference type="InterPro" id="IPR001875">
    <property type="entry name" value="DED_dom"/>
</dbReference>
<dbReference type="STRING" id="409849.ENSPMGP00000020363"/>
<dbReference type="AlphaFoldDB" id="A0A3B4ATA8"/>
<dbReference type="SMART" id="SM00005">
    <property type="entry name" value="DEATH"/>
    <property type="match status" value="1"/>
</dbReference>
<dbReference type="Pfam" id="PF00531">
    <property type="entry name" value="Death"/>
    <property type="match status" value="1"/>
</dbReference>
<dbReference type="Proteomes" id="UP000261520">
    <property type="component" value="Unplaced"/>
</dbReference>
<proteinExistence type="predicted"/>
<evidence type="ECO:0008006" key="5">
    <source>
        <dbReference type="Google" id="ProtNLM"/>
    </source>
</evidence>
<dbReference type="InterPro" id="IPR011029">
    <property type="entry name" value="DEATH-like_dom_sf"/>
</dbReference>
<dbReference type="PROSITE" id="PS50168">
    <property type="entry name" value="DED"/>
    <property type="match status" value="1"/>
</dbReference>
<dbReference type="PROSITE" id="PS50017">
    <property type="entry name" value="DEATH_DOMAIN"/>
    <property type="match status" value="1"/>
</dbReference>
<evidence type="ECO:0000313" key="4">
    <source>
        <dbReference type="Proteomes" id="UP000261520"/>
    </source>
</evidence>
<reference evidence="3" key="1">
    <citation type="submission" date="2025-08" db="UniProtKB">
        <authorList>
            <consortium name="Ensembl"/>
        </authorList>
    </citation>
    <scope>IDENTIFICATION</scope>
</reference>
<feature type="domain" description="Death" evidence="1">
    <location>
        <begin position="97"/>
        <end position="181"/>
    </location>
</feature>
<dbReference type="GO" id="GO:0097191">
    <property type="term" value="P:extrinsic apoptotic signaling pathway"/>
    <property type="evidence" value="ECO:0007669"/>
    <property type="project" value="TreeGrafter"/>
</dbReference>
<dbReference type="InterPro" id="IPR000488">
    <property type="entry name" value="Death_dom"/>
</dbReference>
<dbReference type="FunFam" id="1.10.533.10:FF:000059">
    <property type="entry name" value="Fas-associated via death domain"/>
    <property type="match status" value="1"/>
</dbReference>
<organism evidence="3 4">
    <name type="scientific">Periophthalmus magnuspinnatus</name>
    <dbReference type="NCBI Taxonomy" id="409849"/>
    <lineage>
        <taxon>Eukaryota</taxon>
        <taxon>Metazoa</taxon>
        <taxon>Chordata</taxon>
        <taxon>Craniata</taxon>
        <taxon>Vertebrata</taxon>
        <taxon>Euteleostomi</taxon>
        <taxon>Actinopterygii</taxon>
        <taxon>Neopterygii</taxon>
        <taxon>Teleostei</taxon>
        <taxon>Neoteleostei</taxon>
        <taxon>Acanthomorphata</taxon>
        <taxon>Gobiaria</taxon>
        <taxon>Gobiiformes</taxon>
        <taxon>Gobioidei</taxon>
        <taxon>Gobiidae</taxon>
        <taxon>Oxudercinae</taxon>
        <taxon>Periophthalmus</taxon>
    </lineage>
</organism>
<dbReference type="Pfam" id="PF01335">
    <property type="entry name" value="DED"/>
    <property type="match status" value="1"/>
</dbReference>
<dbReference type="Gene3D" id="1.10.533.10">
    <property type="entry name" value="Death Domain, Fas"/>
    <property type="match status" value="2"/>
</dbReference>
<dbReference type="SMART" id="SM00031">
    <property type="entry name" value="DED"/>
    <property type="match status" value="1"/>
</dbReference>
<reference evidence="3" key="2">
    <citation type="submission" date="2025-09" db="UniProtKB">
        <authorList>
            <consortium name="Ensembl"/>
        </authorList>
    </citation>
    <scope>IDENTIFICATION</scope>
</reference>
<dbReference type="Ensembl" id="ENSPMGT00000021693.1">
    <property type="protein sequence ID" value="ENSPMGP00000020363.1"/>
    <property type="gene ID" value="ENSPMGG00000016470.1"/>
</dbReference>
<name>A0A3B4ATA8_9GOBI</name>
<dbReference type="PANTHER" id="PTHR15077:SF10">
    <property type="entry name" value="FAS-ASSOCIATED DEATH DOMAIN PROTEIN"/>
    <property type="match status" value="1"/>
</dbReference>
<dbReference type="GO" id="GO:0031265">
    <property type="term" value="C:CD95 death-inducing signaling complex"/>
    <property type="evidence" value="ECO:0007669"/>
    <property type="project" value="TreeGrafter"/>
</dbReference>
<dbReference type="SUPFAM" id="SSF47986">
    <property type="entry name" value="DEATH domain"/>
    <property type="match status" value="2"/>
</dbReference>
<dbReference type="GO" id="GO:0042981">
    <property type="term" value="P:regulation of apoptotic process"/>
    <property type="evidence" value="ECO:0007669"/>
    <property type="project" value="InterPro"/>
</dbReference>
<dbReference type="GO" id="GO:0089720">
    <property type="term" value="F:caspase binding"/>
    <property type="evidence" value="ECO:0007669"/>
    <property type="project" value="TreeGrafter"/>
</dbReference>
<evidence type="ECO:0000259" key="2">
    <source>
        <dbReference type="PROSITE" id="PS50168"/>
    </source>
</evidence>
<dbReference type="InterPro" id="IPR016729">
    <property type="entry name" value="FADD"/>
</dbReference>
<feature type="domain" description="DED" evidence="2">
    <location>
        <begin position="2"/>
        <end position="80"/>
    </location>
</feature>
<keyword evidence="4" id="KW-1185">Reference proteome</keyword>
<evidence type="ECO:0000313" key="3">
    <source>
        <dbReference type="Ensembl" id="ENSPMGP00000020363.1"/>
    </source>
</evidence>
<accession>A0A3B4ATA8</accession>
<dbReference type="GO" id="GO:0005123">
    <property type="term" value="F:death receptor binding"/>
    <property type="evidence" value="ECO:0007669"/>
    <property type="project" value="TreeGrafter"/>
</dbReference>
<protein>
    <recommendedName>
        <fullName evidence="5">Fas (tnfrsf6)-associated via death domain</fullName>
    </recommendedName>
</protein>
<dbReference type="GO" id="GO:0045089">
    <property type="term" value="P:positive regulation of innate immune response"/>
    <property type="evidence" value="ECO:0007669"/>
    <property type="project" value="TreeGrafter"/>
</dbReference>
<evidence type="ECO:0000259" key="1">
    <source>
        <dbReference type="PROSITE" id="PS50017"/>
    </source>
</evidence>
<dbReference type="PANTHER" id="PTHR15077">
    <property type="entry name" value="FAS-ASSOCIATING DEATH DOMAIN-CONTAINING PROTEIN FADD"/>
    <property type="match status" value="1"/>
</dbReference>